<evidence type="ECO:0000256" key="3">
    <source>
        <dbReference type="ARBA" id="ARBA00022448"/>
    </source>
</evidence>
<dbReference type="Proteomes" id="UP000752696">
    <property type="component" value="Unassembled WGS sequence"/>
</dbReference>
<evidence type="ECO:0000313" key="13">
    <source>
        <dbReference type="Proteomes" id="UP000752696"/>
    </source>
</evidence>
<keyword evidence="13" id="KW-1185">Reference proteome</keyword>
<keyword evidence="6" id="KW-0375">Hydrogen ion transport</keyword>
<feature type="transmembrane region" description="Helical" evidence="11">
    <location>
        <begin position="92"/>
        <end position="120"/>
    </location>
</feature>
<evidence type="ECO:0000256" key="7">
    <source>
        <dbReference type="ARBA" id="ARBA00022989"/>
    </source>
</evidence>
<dbReference type="InterPro" id="IPR035908">
    <property type="entry name" value="F0_ATP_A_sf"/>
</dbReference>
<protein>
    <submittedName>
        <fullName evidence="12">Uncharacterized protein</fullName>
    </submittedName>
</protein>
<sequence>YLMIYFSRFKVAQKFTSSILIFLRLIIYSIFTNFFRLFPYIFPLTRHLIFNLSISLSLWLRFFSIFITYIIQPLTLSIRLSSNLISGHPILILLRNFIINFLFILPFNIIIQNVLLFFILDDIFFIKNYVRVVNEEPRNFDTDNNIDETFN</sequence>
<keyword evidence="7 11" id="KW-1133">Transmembrane helix</keyword>
<evidence type="ECO:0000256" key="4">
    <source>
        <dbReference type="ARBA" id="ARBA00022547"/>
    </source>
</evidence>
<evidence type="ECO:0000256" key="2">
    <source>
        <dbReference type="ARBA" id="ARBA00006810"/>
    </source>
</evidence>
<accession>A0A6V7GUC2</accession>
<evidence type="ECO:0000256" key="11">
    <source>
        <dbReference type="SAM" id="Phobius"/>
    </source>
</evidence>
<comment type="similarity">
    <text evidence="2">Belongs to the ATPase A chain family.</text>
</comment>
<feature type="transmembrane region" description="Helical" evidence="11">
    <location>
        <begin position="21"/>
        <end position="42"/>
    </location>
</feature>
<keyword evidence="3" id="KW-0813">Transport</keyword>
<keyword evidence="5 11" id="KW-0812">Transmembrane</keyword>
<comment type="caution">
    <text evidence="12">The sequence shown here is derived from an EMBL/GenBank/DDBJ whole genome shotgun (WGS) entry which is preliminary data.</text>
</comment>
<reference evidence="12" key="1">
    <citation type="submission" date="2020-07" db="EMBL/GenBank/DDBJ databases">
        <authorList>
            <person name="Nazaruddin N."/>
        </authorList>
    </citation>
    <scope>NUCLEOTIDE SEQUENCE</scope>
</reference>
<evidence type="ECO:0000256" key="8">
    <source>
        <dbReference type="ARBA" id="ARBA00023065"/>
    </source>
</evidence>
<evidence type="ECO:0000256" key="6">
    <source>
        <dbReference type="ARBA" id="ARBA00022781"/>
    </source>
</evidence>
<dbReference type="GO" id="GO:0045259">
    <property type="term" value="C:proton-transporting ATP synthase complex"/>
    <property type="evidence" value="ECO:0007669"/>
    <property type="project" value="UniProtKB-KW"/>
</dbReference>
<feature type="transmembrane region" description="Helical" evidence="11">
    <location>
        <begin position="48"/>
        <end position="71"/>
    </location>
</feature>
<evidence type="ECO:0000313" key="12">
    <source>
        <dbReference type="EMBL" id="CAD1468629.1"/>
    </source>
</evidence>
<evidence type="ECO:0000256" key="1">
    <source>
        <dbReference type="ARBA" id="ARBA00004141"/>
    </source>
</evidence>
<dbReference type="EMBL" id="CAJDYZ010000905">
    <property type="protein sequence ID" value="CAD1468629.1"/>
    <property type="molecule type" value="Genomic_DNA"/>
</dbReference>
<keyword evidence="8" id="KW-0406">Ion transport</keyword>
<comment type="subcellular location">
    <subcellularLocation>
        <location evidence="1">Membrane</location>
        <topology evidence="1">Multi-pass membrane protein</topology>
    </subcellularLocation>
</comment>
<name>A0A6V7GUC2_9HYME</name>
<keyword evidence="4" id="KW-0138">CF(0)</keyword>
<proteinExistence type="inferred from homology"/>
<organism evidence="12 13">
    <name type="scientific">Heterotrigona itama</name>
    <dbReference type="NCBI Taxonomy" id="395501"/>
    <lineage>
        <taxon>Eukaryota</taxon>
        <taxon>Metazoa</taxon>
        <taxon>Ecdysozoa</taxon>
        <taxon>Arthropoda</taxon>
        <taxon>Hexapoda</taxon>
        <taxon>Insecta</taxon>
        <taxon>Pterygota</taxon>
        <taxon>Neoptera</taxon>
        <taxon>Endopterygota</taxon>
        <taxon>Hymenoptera</taxon>
        <taxon>Apocrita</taxon>
        <taxon>Aculeata</taxon>
        <taxon>Apoidea</taxon>
        <taxon>Anthophila</taxon>
        <taxon>Apidae</taxon>
        <taxon>Heterotrigona</taxon>
    </lineage>
</organism>
<evidence type="ECO:0000256" key="10">
    <source>
        <dbReference type="ARBA" id="ARBA00023310"/>
    </source>
</evidence>
<dbReference type="GO" id="GO:0006754">
    <property type="term" value="P:ATP biosynthetic process"/>
    <property type="evidence" value="ECO:0007669"/>
    <property type="project" value="UniProtKB-KW"/>
</dbReference>
<evidence type="ECO:0000256" key="9">
    <source>
        <dbReference type="ARBA" id="ARBA00023136"/>
    </source>
</evidence>
<evidence type="ECO:0000256" key="5">
    <source>
        <dbReference type="ARBA" id="ARBA00022692"/>
    </source>
</evidence>
<keyword evidence="9 11" id="KW-0472">Membrane</keyword>
<feature type="non-terminal residue" evidence="12">
    <location>
        <position position="1"/>
    </location>
</feature>
<dbReference type="SUPFAM" id="SSF81336">
    <property type="entry name" value="F1F0 ATP synthase subunit A"/>
    <property type="match status" value="1"/>
</dbReference>
<dbReference type="InterPro" id="IPR023011">
    <property type="entry name" value="ATP_synth_F0_asu_AS"/>
</dbReference>
<dbReference type="GO" id="GO:1902600">
    <property type="term" value="P:proton transmembrane transport"/>
    <property type="evidence" value="ECO:0007669"/>
    <property type="project" value="UniProtKB-KW"/>
</dbReference>
<dbReference type="AlphaFoldDB" id="A0A6V7GUC2"/>
<dbReference type="PROSITE" id="PS00449">
    <property type="entry name" value="ATPASE_A"/>
    <property type="match status" value="1"/>
</dbReference>
<keyword evidence="10" id="KW-0066">ATP synthesis</keyword>
<gene>
    <name evidence="12" type="ORF">MHI_LOCUS57172</name>
</gene>